<protein>
    <recommendedName>
        <fullName evidence="2">ATP-grasp domain-containing protein</fullName>
    </recommendedName>
</protein>
<dbReference type="RefSeq" id="WP_184845920.1">
    <property type="nucleotide sequence ID" value="NZ_JACHMN010000003.1"/>
</dbReference>
<dbReference type="PROSITE" id="PS50975">
    <property type="entry name" value="ATP_GRASP"/>
    <property type="match status" value="1"/>
</dbReference>
<evidence type="ECO:0000313" key="4">
    <source>
        <dbReference type="Proteomes" id="UP000587527"/>
    </source>
</evidence>
<dbReference type="SUPFAM" id="SSF56059">
    <property type="entry name" value="Glutathione synthetase ATP-binding domain-like"/>
    <property type="match status" value="1"/>
</dbReference>
<dbReference type="Proteomes" id="UP000587527">
    <property type="component" value="Unassembled WGS sequence"/>
</dbReference>
<accession>A0A841C150</accession>
<dbReference type="GO" id="GO:0046872">
    <property type="term" value="F:metal ion binding"/>
    <property type="evidence" value="ECO:0007669"/>
    <property type="project" value="InterPro"/>
</dbReference>
<dbReference type="Pfam" id="PF02655">
    <property type="entry name" value="ATP-grasp_3"/>
    <property type="match status" value="1"/>
</dbReference>
<evidence type="ECO:0000313" key="3">
    <source>
        <dbReference type="EMBL" id="MBB5874094.1"/>
    </source>
</evidence>
<dbReference type="InterPro" id="IPR040754">
    <property type="entry name" value="PreAtp-grasp"/>
</dbReference>
<dbReference type="InterPro" id="IPR003806">
    <property type="entry name" value="ATP-grasp_PylC-type"/>
</dbReference>
<dbReference type="Gene3D" id="3.30.470.20">
    <property type="entry name" value="ATP-grasp fold, B domain"/>
    <property type="match status" value="1"/>
</dbReference>
<dbReference type="Pfam" id="PF18604">
    <property type="entry name" value="PreAtp-grasp"/>
    <property type="match status" value="1"/>
</dbReference>
<dbReference type="EMBL" id="JACHMN010000003">
    <property type="protein sequence ID" value="MBB5874094.1"/>
    <property type="molecule type" value="Genomic_DNA"/>
</dbReference>
<evidence type="ECO:0000259" key="2">
    <source>
        <dbReference type="PROSITE" id="PS50975"/>
    </source>
</evidence>
<sequence length="454" mass="48411">MGEGFTRRLKTALTGDAAARFVFIGNVEVERQWAVGAISLPRMSFGASDVVVNRMDELAITLAGADDYVLLKTAPDPAYLSYLAELGFELPTVVAVAGQDPGRMVTEDALADETVIEELRRIASPGTYLLPHGISALEEELARRTRIEVAGPSAAVCRAVNSKVYSRRVADELGLRQPQGWACDDLDEFAAAVTAAHEVLAAGRRVVVKDAFGVSGKGIVVVDDPRRLDRLHRMVVKEVERDAAQGGHGRVALLIEEWVAKDVDLNYQFTIGTGGGVHFDFVKRAVTQAGVHKGHQMPSGLDGAQLEQVHRATALLGDRLAADGFSGVVGVDAMLDPAGGVYPVTEINARSNMSTYQATLAEKLIGPDAVALARHFDLKLTERLPFDRLRDRLGGLLLDRAGGAGLIVNAFATVNAGATEDGGPFTGRLYGVLVADSAAELEKIDTQIEGAIHE</sequence>
<evidence type="ECO:0000256" key="1">
    <source>
        <dbReference type="PROSITE-ProRule" id="PRU00409"/>
    </source>
</evidence>
<proteinExistence type="predicted"/>
<reference evidence="3 4" key="1">
    <citation type="submission" date="2020-08" db="EMBL/GenBank/DDBJ databases">
        <title>Sequencing the genomes of 1000 actinobacteria strains.</title>
        <authorList>
            <person name="Klenk H.-P."/>
        </authorList>
    </citation>
    <scope>NUCLEOTIDE SEQUENCE [LARGE SCALE GENOMIC DNA]</scope>
    <source>
        <strain evidence="3 4">DSM 45362</strain>
    </source>
</reference>
<organism evidence="3 4">
    <name type="scientific">Allocatelliglobosispora scoriae</name>
    <dbReference type="NCBI Taxonomy" id="643052"/>
    <lineage>
        <taxon>Bacteria</taxon>
        <taxon>Bacillati</taxon>
        <taxon>Actinomycetota</taxon>
        <taxon>Actinomycetes</taxon>
        <taxon>Micromonosporales</taxon>
        <taxon>Micromonosporaceae</taxon>
        <taxon>Allocatelliglobosispora</taxon>
    </lineage>
</organism>
<dbReference type="InterPro" id="IPR011761">
    <property type="entry name" value="ATP-grasp"/>
</dbReference>
<feature type="domain" description="ATP-grasp" evidence="2">
    <location>
        <begin position="167"/>
        <end position="378"/>
    </location>
</feature>
<gene>
    <name evidence="3" type="ORF">F4553_007528</name>
</gene>
<name>A0A841C150_9ACTN</name>
<keyword evidence="1" id="KW-0067">ATP-binding</keyword>
<keyword evidence="4" id="KW-1185">Reference proteome</keyword>
<dbReference type="AlphaFoldDB" id="A0A841C150"/>
<dbReference type="GO" id="GO:0005524">
    <property type="term" value="F:ATP binding"/>
    <property type="evidence" value="ECO:0007669"/>
    <property type="project" value="UniProtKB-UniRule"/>
</dbReference>
<comment type="caution">
    <text evidence="3">The sequence shown here is derived from an EMBL/GenBank/DDBJ whole genome shotgun (WGS) entry which is preliminary data.</text>
</comment>
<keyword evidence="1" id="KW-0547">Nucleotide-binding</keyword>